<feature type="transmembrane region" description="Helical" evidence="2">
    <location>
        <begin position="88"/>
        <end position="108"/>
    </location>
</feature>
<dbReference type="KEGG" id="mbe:MBM_10002"/>
<organism evidence="3 4">
    <name type="scientific">Marssonina brunnea f. sp. multigermtubi (strain MB_m1)</name>
    <name type="common">Marssonina leaf spot fungus</name>
    <dbReference type="NCBI Taxonomy" id="1072389"/>
    <lineage>
        <taxon>Eukaryota</taxon>
        <taxon>Fungi</taxon>
        <taxon>Dikarya</taxon>
        <taxon>Ascomycota</taxon>
        <taxon>Pezizomycotina</taxon>
        <taxon>Leotiomycetes</taxon>
        <taxon>Helotiales</taxon>
        <taxon>Drepanopezizaceae</taxon>
        <taxon>Drepanopeziza</taxon>
    </lineage>
</organism>
<dbReference type="OrthoDB" id="3553609at2759"/>
<dbReference type="EMBL" id="JH921481">
    <property type="protein sequence ID" value="EKD11833.1"/>
    <property type="molecule type" value="Genomic_DNA"/>
</dbReference>
<dbReference type="HOGENOM" id="CLU_060593_0_0_1"/>
<keyword evidence="2" id="KW-0812">Transmembrane</keyword>
<keyword evidence="2" id="KW-1133">Transmembrane helix</keyword>
<evidence type="ECO:0000313" key="3">
    <source>
        <dbReference type="EMBL" id="EKD11833.1"/>
    </source>
</evidence>
<dbReference type="AlphaFoldDB" id="K1WTA8"/>
<dbReference type="Proteomes" id="UP000006753">
    <property type="component" value="Unassembled WGS sequence"/>
</dbReference>
<protein>
    <submittedName>
        <fullName evidence="3">Uncharacterized protein</fullName>
    </submittedName>
</protein>
<sequence>MRRSNSTSFEMVLAPLRRASLLNATSNGTAEQDGIPYDSAYPRFQVGHMVYIIVALGGIITTNACWAVRITSMKDSYALIKLSATHFIVLHTYLIGSLFCVSTCVLYFGHGIYDAHSCQAAIIIGLLFYLGQKYSLYVFLVERHILVFLGFGLIGITALVFRIATFNSTIGTCQIGIPRTITSVFLGWDVSINIFLTTVFLRRCKPYMVKGMKTTFVYPALRSLVTKLTFCNVDTFKERETVAISQGALVGVIRKAFVRDNGSHFEILLYYAEREQAWFFFTFGTLDGMLTSEPLGYTTSEMTGVRDVTTRKLTHNSTVTWATVVIHWLTTAPERKSKKKLKVVAEVAVATSRRTGHTTNHPPRVIHAQTVGVPGPREKDTLQLPHHVPSALI</sequence>
<evidence type="ECO:0000256" key="1">
    <source>
        <dbReference type="SAM" id="MobiDB-lite"/>
    </source>
</evidence>
<feature type="transmembrane region" description="Helical" evidence="2">
    <location>
        <begin position="184"/>
        <end position="201"/>
    </location>
</feature>
<reference evidence="3 4" key="1">
    <citation type="journal article" date="2012" name="BMC Genomics">
        <title>Sequencing the genome of Marssonina brunnea reveals fungus-poplar co-evolution.</title>
        <authorList>
            <person name="Zhu S."/>
            <person name="Cao Y.-Z."/>
            <person name="Jiang C."/>
            <person name="Tan B.-Y."/>
            <person name="Wang Z."/>
            <person name="Feng S."/>
            <person name="Zhang L."/>
            <person name="Su X.-H."/>
            <person name="Brejova B."/>
            <person name="Vinar T."/>
            <person name="Xu M."/>
            <person name="Wang M.-X."/>
            <person name="Zhang S.-G."/>
            <person name="Huang M.-R."/>
            <person name="Wu R."/>
            <person name="Zhou Y."/>
        </authorList>
    </citation>
    <scope>NUCLEOTIDE SEQUENCE [LARGE SCALE GENOMIC DNA]</scope>
    <source>
        <strain evidence="3 4">MB_m1</strain>
    </source>
</reference>
<dbReference type="PANTHER" id="PTHR38848">
    <property type="entry name" value="G-PROTEIN COUPLED RECEPTORS FAMILY 3 PROFILE DOMAIN-CONTAINING PROTEIN"/>
    <property type="match status" value="1"/>
</dbReference>
<feature type="transmembrane region" description="Helical" evidence="2">
    <location>
        <begin position="49"/>
        <end position="68"/>
    </location>
</feature>
<gene>
    <name evidence="3" type="ORF">MBM_10002</name>
</gene>
<feature type="transmembrane region" description="Helical" evidence="2">
    <location>
        <begin position="120"/>
        <end position="140"/>
    </location>
</feature>
<evidence type="ECO:0000256" key="2">
    <source>
        <dbReference type="SAM" id="Phobius"/>
    </source>
</evidence>
<dbReference type="InParanoid" id="K1WTA8"/>
<keyword evidence="2" id="KW-0472">Membrane</keyword>
<proteinExistence type="predicted"/>
<name>K1WTA8_MARBU</name>
<feature type="region of interest" description="Disordered" evidence="1">
    <location>
        <begin position="352"/>
        <end position="393"/>
    </location>
</feature>
<dbReference type="PANTHER" id="PTHR38848:SF3">
    <property type="entry name" value="G-PROTEIN COUPLED RECEPTORS FAMILY 3 PROFILE DOMAIN-CONTAINING PROTEIN"/>
    <property type="match status" value="1"/>
</dbReference>
<accession>K1WTA8</accession>
<evidence type="ECO:0000313" key="4">
    <source>
        <dbReference type="Proteomes" id="UP000006753"/>
    </source>
</evidence>
<keyword evidence="4" id="KW-1185">Reference proteome</keyword>
<feature type="transmembrane region" description="Helical" evidence="2">
    <location>
        <begin position="145"/>
        <end position="164"/>
    </location>
</feature>